<feature type="compositionally biased region" description="Basic residues" evidence="6">
    <location>
        <begin position="209"/>
        <end position="218"/>
    </location>
</feature>
<dbReference type="Pfam" id="PF04130">
    <property type="entry name" value="GCP_C_terminal"/>
    <property type="match status" value="1"/>
</dbReference>
<evidence type="ECO:0000256" key="1">
    <source>
        <dbReference type="ARBA" id="ARBA00004245"/>
    </source>
</evidence>
<feature type="region of interest" description="Disordered" evidence="6">
    <location>
        <begin position="184"/>
        <end position="218"/>
    </location>
</feature>
<organism evidence="9 10">
    <name type="scientific">Oopsacas minuta</name>
    <dbReference type="NCBI Taxonomy" id="111878"/>
    <lineage>
        <taxon>Eukaryota</taxon>
        <taxon>Metazoa</taxon>
        <taxon>Porifera</taxon>
        <taxon>Hexactinellida</taxon>
        <taxon>Hexasterophora</taxon>
        <taxon>Lyssacinosida</taxon>
        <taxon>Leucopsacidae</taxon>
        <taxon>Oopsacas</taxon>
    </lineage>
</organism>
<name>A0AAV7K1Z9_9METZ</name>
<gene>
    <name evidence="9" type="ORF">LOD99_2664</name>
</gene>
<dbReference type="Pfam" id="PF17681">
    <property type="entry name" value="GCP_N_terminal"/>
    <property type="match status" value="1"/>
</dbReference>
<dbReference type="GO" id="GO:0051011">
    <property type="term" value="F:microtubule minus-end binding"/>
    <property type="evidence" value="ECO:0007669"/>
    <property type="project" value="TreeGrafter"/>
</dbReference>
<dbReference type="GO" id="GO:0007020">
    <property type="term" value="P:microtubule nucleation"/>
    <property type="evidence" value="ECO:0007669"/>
    <property type="project" value="InterPro"/>
</dbReference>
<evidence type="ECO:0000313" key="9">
    <source>
        <dbReference type="EMBL" id="KAI6654785.1"/>
    </source>
</evidence>
<comment type="caution">
    <text evidence="9">The sequence shown here is derived from an EMBL/GenBank/DDBJ whole genome shotgun (WGS) entry which is preliminary data.</text>
</comment>
<keyword evidence="3" id="KW-0963">Cytoplasm</keyword>
<dbReference type="AlphaFoldDB" id="A0AAV7K1Z9"/>
<evidence type="ECO:0000256" key="5">
    <source>
        <dbReference type="ARBA" id="ARBA00023212"/>
    </source>
</evidence>
<dbReference type="PANTHER" id="PTHR19302:SF14">
    <property type="entry name" value="GAMMA-TUBULIN COMPLEX COMPONENT 3"/>
    <property type="match status" value="1"/>
</dbReference>
<comment type="similarity">
    <text evidence="2">Belongs to the TUBGCP family.</text>
</comment>
<dbReference type="GO" id="GO:0051225">
    <property type="term" value="P:spindle assembly"/>
    <property type="evidence" value="ECO:0007669"/>
    <property type="project" value="TreeGrafter"/>
</dbReference>
<dbReference type="GO" id="GO:0005874">
    <property type="term" value="C:microtubule"/>
    <property type="evidence" value="ECO:0007669"/>
    <property type="project" value="UniProtKB-KW"/>
</dbReference>
<dbReference type="InterPro" id="IPR040457">
    <property type="entry name" value="GCP_C"/>
</dbReference>
<dbReference type="InterPro" id="IPR041470">
    <property type="entry name" value="GCP_N"/>
</dbReference>
<dbReference type="GO" id="GO:0051321">
    <property type="term" value="P:meiotic cell cycle"/>
    <property type="evidence" value="ECO:0007669"/>
    <property type="project" value="TreeGrafter"/>
</dbReference>
<dbReference type="PANTHER" id="PTHR19302">
    <property type="entry name" value="GAMMA TUBULIN COMPLEX PROTEIN"/>
    <property type="match status" value="1"/>
</dbReference>
<dbReference type="Gene3D" id="1.20.120.1900">
    <property type="entry name" value="Gamma-tubulin complex, C-terminal domain"/>
    <property type="match status" value="1"/>
</dbReference>
<feature type="domain" description="Gamma tubulin complex component protein N-terminal" evidence="8">
    <location>
        <begin position="249"/>
        <end position="552"/>
    </location>
</feature>
<evidence type="ECO:0000256" key="3">
    <source>
        <dbReference type="ARBA" id="ARBA00022490"/>
    </source>
</evidence>
<dbReference type="InterPro" id="IPR007259">
    <property type="entry name" value="GCP"/>
</dbReference>
<evidence type="ECO:0000259" key="8">
    <source>
        <dbReference type="Pfam" id="PF17681"/>
    </source>
</evidence>
<evidence type="ECO:0008006" key="11">
    <source>
        <dbReference type="Google" id="ProtNLM"/>
    </source>
</evidence>
<dbReference type="GO" id="GO:0043015">
    <property type="term" value="F:gamma-tubulin binding"/>
    <property type="evidence" value="ECO:0007669"/>
    <property type="project" value="InterPro"/>
</dbReference>
<proteinExistence type="inferred from homology"/>
<dbReference type="GO" id="GO:0000922">
    <property type="term" value="C:spindle pole"/>
    <property type="evidence" value="ECO:0007669"/>
    <property type="project" value="InterPro"/>
</dbReference>
<keyword evidence="4" id="KW-0493">Microtubule</keyword>
<evidence type="ECO:0000313" key="10">
    <source>
        <dbReference type="Proteomes" id="UP001165289"/>
    </source>
</evidence>
<sequence>MTEHEFPCKSSLLDASTDPASNEVRIYQLLKRLCITACPPIPRTASADVKQQQQQLIDFMFNHSLQQLTLGSRLPRTLADEGAVVRRVQKNLIQQKRDSTTALFSESVSKLDKRMKSPEMRYSLLSFLLRMMDDAITYHNSTIIPDLSSTLSIHKMGILSDINLSNVTSGISLGFDSTASTTMHQQSSRSISYKPEESHTSSVNNTRNRSNRNRNRSSPKRLDGLSWYMAPFSHLEYGPTWKICEQDLVRDLIFIFQGASGTHILWENTTHRFYFIEEIRLPTPIHCICMKLAELGKLYQKVNLFVTDNMKDPQKPGKPAELLVHAFKTALKDHLFEYYRFISVLDEKLHREAANPEEPPLLSLKRLMVWSYEPLQCFQMLSKVLDECYNLSGCKLMNKVYEFSRTGHPEHAILLNSILGKLFSPFKSVLDKWLYEGDLPNRAISQFFIMENQANLPSEDIWEKKYELLKDQVPSFISDELALKVMVTGKSINFLKEKCQEHKLDVIFNLVDTLKNAEDETFDSLIDGRVENRIREAYEQTCFYLLNVLKDKFHFYEHLKAMRRYLLLGQGDFIRMLMELLYDDLERDGKHILKHNLMTLMGDAVRATNARFDESYIIDQLDITLMPSTGGEKGWDIFSLFYHFKPGGPLICIFSMKVMISYLKIFNFIWRAQRTEFLLSKAWKNLQACDRKWAQSLDLGEVFHLSHKLISAMIHFTRQVHYYLSSEVLACSWEELQARLLKATDLDQLREAHQSFLTTVSTHCFVKIPSMTEEECYTDNELSIRHRGISDEVVKYISILDDLYVRCEAEKHRRHNFRLKANIGSRSGVIDVEEREERLKFHIAIEENISPNLRIISSALMRFLWGFVRGLKGHRNPNMRLFATRLDFNGFFQRFDPDAD</sequence>
<accession>A0AAV7K1Z9</accession>
<feature type="domain" description="Gamma tubulin complex component C-terminal" evidence="7">
    <location>
        <begin position="557"/>
        <end position="892"/>
    </location>
</feature>
<dbReference type="GO" id="GO:0031122">
    <property type="term" value="P:cytoplasmic microtubule organization"/>
    <property type="evidence" value="ECO:0007669"/>
    <property type="project" value="TreeGrafter"/>
</dbReference>
<evidence type="ECO:0000256" key="2">
    <source>
        <dbReference type="ARBA" id="ARBA00010337"/>
    </source>
</evidence>
<dbReference type="Proteomes" id="UP001165289">
    <property type="component" value="Unassembled WGS sequence"/>
</dbReference>
<reference evidence="9 10" key="1">
    <citation type="journal article" date="2023" name="BMC Biol.">
        <title>The compact genome of the sponge Oopsacas minuta (Hexactinellida) is lacking key metazoan core genes.</title>
        <authorList>
            <person name="Santini S."/>
            <person name="Schenkelaars Q."/>
            <person name="Jourda C."/>
            <person name="Duchesne M."/>
            <person name="Belahbib H."/>
            <person name="Rocher C."/>
            <person name="Selva M."/>
            <person name="Riesgo A."/>
            <person name="Vervoort M."/>
            <person name="Leys S.P."/>
            <person name="Kodjabachian L."/>
            <person name="Le Bivic A."/>
            <person name="Borchiellini C."/>
            <person name="Claverie J.M."/>
            <person name="Renard E."/>
        </authorList>
    </citation>
    <scope>NUCLEOTIDE SEQUENCE [LARGE SCALE GENOMIC DNA]</scope>
    <source>
        <strain evidence="9">SPO-2</strain>
    </source>
</reference>
<dbReference type="GO" id="GO:0000278">
    <property type="term" value="P:mitotic cell cycle"/>
    <property type="evidence" value="ECO:0007669"/>
    <property type="project" value="TreeGrafter"/>
</dbReference>
<dbReference type="EMBL" id="JAKMXF010000221">
    <property type="protein sequence ID" value="KAI6654785.1"/>
    <property type="molecule type" value="Genomic_DNA"/>
</dbReference>
<keyword evidence="10" id="KW-1185">Reference proteome</keyword>
<evidence type="ECO:0000259" key="7">
    <source>
        <dbReference type="Pfam" id="PF04130"/>
    </source>
</evidence>
<protein>
    <recommendedName>
        <fullName evidence="11">Gamma-tubulin complex component</fullName>
    </recommendedName>
</protein>
<evidence type="ECO:0000256" key="4">
    <source>
        <dbReference type="ARBA" id="ARBA00022701"/>
    </source>
</evidence>
<evidence type="ECO:0000256" key="6">
    <source>
        <dbReference type="SAM" id="MobiDB-lite"/>
    </source>
</evidence>
<comment type="subcellular location">
    <subcellularLocation>
        <location evidence="1">Cytoplasm</location>
        <location evidence="1">Cytoskeleton</location>
    </subcellularLocation>
</comment>
<keyword evidence="5" id="KW-0206">Cytoskeleton</keyword>
<dbReference type="GO" id="GO:0000930">
    <property type="term" value="C:gamma-tubulin complex"/>
    <property type="evidence" value="ECO:0007669"/>
    <property type="project" value="TreeGrafter"/>
</dbReference>
<dbReference type="InterPro" id="IPR042241">
    <property type="entry name" value="GCP_C_sf"/>
</dbReference>